<dbReference type="HOGENOM" id="CLU_1406322_0_0_7"/>
<organism evidence="1 2">
    <name type="scientific">Pseudobdellovibrio exovorus JSS</name>
    <dbReference type="NCBI Taxonomy" id="1184267"/>
    <lineage>
        <taxon>Bacteria</taxon>
        <taxon>Pseudomonadati</taxon>
        <taxon>Bdellovibrionota</taxon>
        <taxon>Bdellovibrionia</taxon>
        <taxon>Bdellovibrionales</taxon>
        <taxon>Pseudobdellovibrionaceae</taxon>
        <taxon>Pseudobdellovibrio</taxon>
    </lineage>
</organism>
<dbReference type="KEGG" id="bex:A11Q_1708"/>
<reference evidence="1 2" key="1">
    <citation type="journal article" date="2013" name="ISME J.">
        <title>By their genes ye shall know them: genomic signatures of predatory bacteria.</title>
        <authorList>
            <person name="Pasternak Z."/>
            <person name="Pietrokovski S."/>
            <person name="Rotem O."/>
            <person name="Gophna U."/>
            <person name="Lurie-Weinberger M.N."/>
            <person name="Jurkevitch E."/>
        </authorList>
    </citation>
    <scope>NUCLEOTIDE SEQUENCE [LARGE SCALE GENOMIC DNA]</scope>
    <source>
        <strain evidence="1 2">JSS</strain>
    </source>
</reference>
<dbReference type="RefSeq" id="WP_015470414.1">
    <property type="nucleotide sequence ID" value="NC_020813.1"/>
</dbReference>
<dbReference type="OrthoDB" id="5292017at2"/>
<keyword evidence="2" id="KW-1185">Reference proteome</keyword>
<dbReference type="Proteomes" id="UP000012040">
    <property type="component" value="Chromosome"/>
</dbReference>
<dbReference type="eggNOG" id="COG2980">
    <property type="taxonomic scope" value="Bacteria"/>
</dbReference>
<dbReference type="STRING" id="1184267.A11Q_1708"/>
<dbReference type="GO" id="GO:0043165">
    <property type="term" value="P:Gram-negative-bacterium-type cell outer membrane assembly"/>
    <property type="evidence" value="ECO:0007669"/>
    <property type="project" value="InterPro"/>
</dbReference>
<dbReference type="EMBL" id="CP003537">
    <property type="protein sequence ID" value="AGH95924.1"/>
    <property type="molecule type" value="Genomic_DNA"/>
</dbReference>
<evidence type="ECO:0008006" key="3">
    <source>
        <dbReference type="Google" id="ProtNLM"/>
    </source>
</evidence>
<evidence type="ECO:0000313" key="2">
    <source>
        <dbReference type="Proteomes" id="UP000012040"/>
    </source>
</evidence>
<name>M4VRW2_9BACT</name>
<evidence type="ECO:0000313" key="1">
    <source>
        <dbReference type="EMBL" id="AGH95924.1"/>
    </source>
</evidence>
<accession>M4VRW2</accession>
<dbReference type="Pfam" id="PF04390">
    <property type="entry name" value="LptE"/>
    <property type="match status" value="1"/>
</dbReference>
<dbReference type="PATRIC" id="fig|1184267.3.peg.1729"/>
<gene>
    <name evidence="1" type="ORF">A11Q_1708</name>
</gene>
<dbReference type="InterPro" id="IPR007485">
    <property type="entry name" value="LPS_assembly_LptE"/>
</dbReference>
<sequence length="180" mass="19914">MLLVSSGCAYRLSSEYATLPGGVKSIQIPVFKNESPEVGVETFFTNSLKSEALRSRFVRLQNEESTAEAVLQGTIKSITVIADESVIEAKNTQYMPTETVLATQYKVTVNVDVVLKRRGSTEVLWSGSFRQESNYSAPQITLPVINTANALYNVSAKRQTLDAIAKEMMQAAFDRMVEDF</sequence>
<dbReference type="GO" id="GO:0019867">
    <property type="term" value="C:outer membrane"/>
    <property type="evidence" value="ECO:0007669"/>
    <property type="project" value="InterPro"/>
</dbReference>
<proteinExistence type="predicted"/>
<dbReference type="AlphaFoldDB" id="M4VRW2"/>
<protein>
    <recommendedName>
        <fullName evidence="3">Lipoprotein</fullName>
    </recommendedName>
</protein>